<dbReference type="RefSeq" id="WP_218315739.1">
    <property type="nucleotide sequence ID" value="NZ_JAGSPB010000001.1"/>
</dbReference>
<evidence type="ECO:0000256" key="1">
    <source>
        <dbReference type="ARBA" id="ARBA00023065"/>
    </source>
</evidence>
<comment type="caution">
    <text evidence="8">The sequence shown here is derived from an EMBL/GenBank/DDBJ whole genome shotgun (WGS) entry which is preliminary data.</text>
</comment>
<feature type="chain" id="PRO_5046268879" evidence="5">
    <location>
        <begin position="27"/>
        <end position="783"/>
    </location>
</feature>
<keyword evidence="3 4" id="KW-0472">Membrane</keyword>
<comment type="subcellular location">
    <subcellularLocation>
        <location evidence="3">Cell outer membrane</location>
        <topology evidence="3">Multi-pass membrane protein</topology>
    </subcellularLocation>
</comment>
<dbReference type="PROSITE" id="PS52016">
    <property type="entry name" value="TONB_DEPENDENT_REC_3"/>
    <property type="match status" value="1"/>
</dbReference>
<evidence type="ECO:0000256" key="5">
    <source>
        <dbReference type="SAM" id="SignalP"/>
    </source>
</evidence>
<gene>
    <name evidence="8" type="ORF">KCG45_03635</name>
</gene>
<protein>
    <submittedName>
        <fullName evidence="8">TonB-dependent receptor</fullName>
    </submittedName>
</protein>
<comment type="similarity">
    <text evidence="3 4">Belongs to the TonB-dependent receptor family.</text>
</comment>
<keyword evidence="9" id="KW-1185">Reference proteome</keyword>
<keyword evidence="2 4" id="KW-0798">TonB box</keyword>
<feature type="signal peptide" evidence="5">
    <location>
        <begin position="1"/>
        <end position="26"/>
    </location>
</feature>
<evidence type="ECO:0000259" key="7">
    <source>
        <dbReference type="Pfam" id="PF07715"/>
    </source>
</evidence>
<keyword evidence="3" id="KW-0998">Cell outer membrane</keyword>
<keyword evidence="1" id="KW-0406">Ion transport</keyword>
<keyword evidence="3" id="KW-1134">Transmembrane beta strand</keyword>
<evidence type="ECO:0000313" key="9">
    <source>
        <dbReference type="Proteomes" id="UP000699975"/>
    </source>
</evidence>
<evidence type="ECO:0000256" key="4">
    <source>
        <dbReference type="RuleBase" id="RU003357"/>
    </source>
</evidence>
<name>A0ABS6SJW3_9SPHN</name>
<dbReference type="Pfam" id="PF00593">
    <property type="entry name" value="TonB_dep_Rec_b-barrel"/>
    <property type="match status" value="1"/>
</dbReference>
<dbReference type="PANTHER" id="PTHR32552:SF81">
    <property type="entry name" value="TONB-DEPENDENT OUTER MEMBRANE RECEPTOR"/>
    <property type="match status" value="1"/>
</dbReference>
<dbReference type="InterPro" id="IPR000531">
    <property type="entry name" value="Beta-barrel_TonB"/>
</dbReference>
<dbReference type="Proteomes" id="UP000699975">
    <property type="component" value="Unassembled WGS sequence"/>
</dbReference>
<dbReference type="InterPro" id="IPR012910">
    <property type="entry name" value="Plug_dom"/>
</dbReference>
<keyword evidence="3" id="KW-0812">Transmembrane</keyword>
<keyword evidence="3" id="KW-0813">Transport</keyword>
<dbReference type="EMBL" id="JAGSPB010000001">
    <property type="protein sequence ID" value="MBV7265257.1"/>
    <property type="molecule type" value="Genomic_DNA"/>
</dbReference>
<sequence>MRFNHTAPLCSLAALGAAMACAPASAQDSDTGATDFEDDNVIIVTAQLREEDIQDVPISITAITSDTLAAARIEDAQDLQFNAPNVILSANRNLTIRGVGSQSFGGSADTNIGVLINGVFLQAGSTFGEFFDLERIEVLRGPQGTLFGRNTTGGLINIVNKRPTDEFEGYVTVQLENFDGRRAEGAINIPIAEGFYQRFSAHVLNRDGYTLNLVDGNPIDGRDQYSLRSSTRFEPTPTTTVDLVLNYFNEDSNRANAVKSLCTPDPTFVCSSETVDTLFPNFFPLDFGLLSTAVRVGSFGENPSDLREVRIDIDPEQDNDDFLATLEINQDVGSLRLTSVTGYRSGESESFRDFDQGIRPNAFNPGTFATAFGPLTINDDGNGNGVLTYNIRAGGETVTTTDYITTQEAFGTREQFSQELRLGSDFDGPFNFIIGGYYLWADFSGEVTTYLPVNRTFGFTASGKTDDADVESTAIFGEVYYDITPELSVLGGLRYTNDDKSITTASGFITLGTPFSDSTDFDDVTGRASISWQPTPDNNVYFTYSRGFKSGGFNPGNAEVPTFKSETIDSYELGTKNTFWNNRVTVNAAIFRYDYSDLIVGNIVGTLATNVNIPSSRVQGFELETIAEPIDGLRLEGALGLLDTDIRSDFESSDPSRGGAFFQLQGNDLPNAPDYTLKLAGEYTFDGGSNWTIRPRVDFYIQDEFFSREFNVPADLVDGWEQLDLSVQVALKDRDWSVTGFVKNVTNNDDITFLEVNSNLVGSFRSAFLIDPRIYGVALRVGF</sequence>
<keyword evidence="5" id="KW-0732">Signal</keyword>
<dbReference type="Pfam" id="PF07715">
    <property type="entry name" value="Plug"/>
    <property type="match status" value="1"/>
</dbReference>
<reference evidence="8 9" key="1">
    <citation type="submission" date="2021-04" db="EMBL/GenBank/DDBJ databases">
        <authorList>
            <person name="Pira H."/>
            <person name="Risdian C."/>
            <person name="Wink J."/>
        </authorList>
    </citation>
    <scope>NUCLEOTIDE SEQUENCE [LARGE SCALE GENOMIC DNA]</scope>
    <source>
        <strain evidence="8 9">WH131</strain>
    </source>
</reference>
<dbReference type="InterPro" id="IPR039426">
    <property type="entry name" value="TonB-dep_rcpt-like"/>
</dbReference>
<organism evidence="8 9">
    <name type="scientific">Erythrobacter ani</name>
    <dbReference type="NCBI Taxonomy" id="2827235"/>
    <lineage>
        <taxon>Bacteria</taxon>
        <taxon>Pseudomonadati</taxon>
        <taxon>Pseudomonadota</taxon>
        <taxon>Alphaproteobacteria</taxon>
        <taxon>Sphingomonadales</taxon>
        <taxon>Erythrobacteraceae</taxon>
        <taxon>Erythrobacter/Porphyrobacter group</taxon>
        <taxon>Erythrobacter</taxon>
    </lineage>
</organism>
<proteinExistence type="inferred from homology"/>
<evidence type="ECO:0000313" key="8">
    <source>
        <dbReference type="EMBL" id="MBV7265257.1"/>
    </source>
</evidence>
<accession>A0ABS6SJW3</accession>
<keyword evidence="8" id="KW-0675">Receptor</keyword>
<evidence type="ECO:0000259" key="6">
    <source>
        <dbReference type="Pfam" id="PF00593"/>
    </source>
</evidence>
<evidence type="ECO:0000256" key="3">
    <source>
        <dbReference type="PROSITE-ProRule" id="PRU01360"/>
    </source>
</evidence>
<feature type="domain" description="TonB-dependent receptor plug" evidence="7">
    <location>
        <begin position="53"/>
        <end position="154"/>
    </location>
</feature>
<feature type="domain" description="TonB-dependent receptor-like beta-barrel" evidence="6">
    <location>
        <begin position="316"/>
        <end position="745"/>
    </location>
</feature>
<evidence type="ECO:0000256" key="2">
    <source>
        <dbReference type="ARBA" id="ARBA00023077"/>
    </source>
</evidence>
<dbReference type="PANTHER" id="PTHR32552">
    <property type="entry name" value="FERRICHROME IRON RECEPTOR-RELATED"/>
    <property type="match status" value="1"/>
</dbReference>
<dbReference type="PROSITE" id="PS51257">
    <property type="entry name" value="PROKAR_LIPOPROTEIN"/>
    <property type="match status" value="1"/>
</dbReference>